<dbReference type="SUPFAM" id="SSF50475">
    <property type="entry name" value="FMN-binding split barrel"/>
    <property type="match status" value="1"/>
</dbReference>
<comment type="caution">
    <text evidence="3">The sequence shown here is derived from an EMBL/GenBank/DDBJ whole genome shotgun (WGS) entry which is preliminary data.</text>
</comment>
<dbReference type="InterPro" id="IPR012349">
    <property type="entry name" value="Split_barrel_FMN-bd"/>
</dbReference>
<protein>
    <submittedName>
        <fullName evidence="3">Flavin reductase</fullName>
    </submittedName>
</protein>
<sequence length="167" mass="17657">MDRDEFRSAMRQVVGAVTVVTTRGVNGEPRGVTATAVCSLTVEPPSVIACVHRDTWVGQFVPESGNFCVNVLTREQQPVAETFAGRTGHAAADRFQVGAWADHETGAPVLQDAVASFDCDLDQAVEFATHVILIGRVRKTVSGGGNAEPLVYVDGGFTTTQIAPATV</sequence>
<evidence type="ECO:0000259" key="2">
    <source>
        <dbReference type="SMART" id="SM00903"/>
    </source>
</evidence>
<proteinExistence type="predicted"/>
<evidence type="ECO:0000256" key="1">
    <source>
        <dbReference type="ARBA" id="ARBA00023002"/>
    </source>
</evidence>
<dbReference type="AlphaFoldDB" id="A0A6L9UCS2"/>
<dbReference type="Gene3D" id="2.30.110.10">
    <property type="entry name" value="Electron Transport, Fmn-binding Protein, Chain A"/>
    <property type="match status" value="1"/>
</dbReference>
<dbReference type="RefSeq" id="WP_163989066.1">
    <property type="nucleotide sequence ID" value="NZ_WUEY01000010.1"/>
</dbReference>
<gene>
    <name evidence="3" type="ORF">GR212_21130</name>
</gene>
<dbReference type="PANTHER" id="PTHR30466">
    <property type="entry name" value="FLAVIN REDUCTASE"/>
    <property type="match status" value="1"/>
</dbReference>
<evidence type="ECO:0000313" key="3">
    <source>
        <dbReference type="EMBL" id="NEI72092.1"/>
    </source>
</evidence>
<name>A0A6L9UCS2_9HYPH</name>
<dbReference type="PANTHER" id="PTHR30466:SF1">
    <property type="entry name" value="FMN REDUCTASE (NADH) RUTF"/>
    <property type="match status" value="1"/>
</dbReference>
<evidence type="ECO:0000313" key="4">
    <source>
        <dbReference type="Proteomes" id="UP000483035"/>
    </source>
</evidence>
<dbReference type="EMBL" id="WUEY01000010">
    <property type="protein sequence ID" value="NEI72092.1"/>
    <property type="molecule type" value="Genomic_DNA"/>
</dbReference>
<dbReference type="Pfam" id="PF01613">
    <property type="entry name" value="Flavin_Reduct"/>
    <property type="match status" value="1"/>
</dbReference>
<dbReference type="GO" id="GO:0042602">
    <property type="term" value="F:riboflavin reductase (NADPH) activity"/>
    <property type="evidence" value="ECO:0007669"/>
    <property type="project" value="TreeGrafter"/>
</dbReference>
<reference evidence="3 4" key="1">
    <citation type="submission" date="2019-12" db="EMBL/GenBank/DDBJ databases">
        <title>Rhizobium genotypes associated with high levels of biological nitrogen fixation by grain legumes in a temperate-maritime cropping system.</title>
        <authorList>
            <person name="Maluk M."/>
            <person name="Francesc Ferrando Molina F."/>
            <person name="Lopez Del Egido L."/>
            <person name="Lafos M."/>
            <person name="Langarica-Fuentes A."/>
            <person name="Gebre Yohannes G."/>
            <person name="Young M.W."/>
            <person name="Martin P."/>
            <person name="Gantlett R."/>
            <person name="Kenicer G."/>
            <person name="Hawes C."/>
            <person name="Begg G.S."/>
            <person name="Quilliam R.S."/>
            <person name="Squire G.R."/>
            <person name="Poole P.S."/>
            <person name="Young P.W."/>
            <person name="Iannetta P.M."/>
            <person name="James E.K."/>
        </authorList>
    </citation>
    <scope>NUCLEOTIDE SEQUENCE [LARGE SCALE GENOMIC DNA]</scope>
    <source>
        <strain evidence="3 4">JHI1118</strain>
    </source>
</reference>
<dbReference type="GO" id="GO:0010181">
    <property type="term" value="F:FMN binding"/>
    <property type="evidence" value="ECO:0007669"/>
    <property type="project" value="InterPro"/>
</dbReference>
<organism evidence="3 4">
    <name type="scientific">Rhizobium lusitanum</name>
    <dbReference type="NCBI Taxonomy" id="293958"/>
    <lineage>
        <taxon>Bacteria</taxon>
        <taxon>Pseudomonadati</taxon>
        <taxon>Pseudomonadota</taxon>
        <taxon>Alphaproteobacteria</taxon>
        <taxon>Hyphomicrobiales</taxon>
        <taxon>Rhizobiaceae</taxon>
        <taxon>Rhizobium/Agrobacterium group</taxon>
        <taxon>Rhizobium</taxon>
    </lineage>
</organism>
<feature type="domain" description="Flavin reductase like" evidence="2">
    <location>
        <begin position="10"/>
        <end position="159"/>
    </location>
</feature>
<dbReference type="InterPro" id="IPR050268">
    <property type="entry name" value="NADH-dep_flavin_reductase"/>
</dbReference>
<dbReference type="Proteomes" id="UP000483035">
    <property type="component" value="Unassembled WGS sequence"/>
</dbReference>
<accession>A0A6L9UCS2</accession>
<dbReference type="SMART" id="SM00903">
    <property type="entry name" value="Flavin_Reduct"/>
    <property type="match status" value="1"/>
</dbReference>
<keyword evidence="1" id="KW-0560">Oxidoreductase</keyword>
<dbReference type="InterPro" id="IPR002563">
    <property type="entry name" value="Flavin_Rdtase-like_dom"/>
</dbReference>